<evidence type="ECO:0000259" key="8">
    <source>
        <dbReference type="PROSITE" id="PS50948"/>
    </source>
</evidence>
<evidence type="ECO:0000256" key="4">
    <source>
        <dbReference type="ARBA" id="ARBA00023157"/>
    </source>
</evidence>
<dbReference type="Pfam" id="PF07645">
    <property type="entry name" value="EGF_CA"/>
    <property type="match status" value="1"/>
</dbReference>
<dbReference type="SUPFAM" id="SSF57414">
    <property type="entry name" value="Hairpin loop containing domain-like"/>
    <property type="match status" value="1"/>
</dbReference>
<comment type="caution">
    <text evidence="9">The sequence shown here is derived from an EMBL/GenBank/DDBJ whole genome shotgun (WGS) entry which is preliminary data.</text>
</comment>
<dbReference type="Proteomes" id="UP001159428">
    <property type="component" value="Unassembled WGS sequence"/>
</dbReference>
<keyword evidence="2 6" id="KW-0732">Signal</keyword>
<dbReference type="GO" id="GO:0005509">
    <property type="term" value="F:calcium ion binding"/>
    <property type="evidence" value="ECO:0007669"/>
    <property type="project" value="InterPro"/>
</dbReference>
<dbReference type="InterPro" id="IPR009030">
    <property type="entry name" value="Growth_fac_rcpt_cys_sf"/>
</dbReference>
<feature type="domain" description="EGF-like" evidence="7">
    <location>
        <begin position="207"/>
        <end position="247"/>
    </location>
</feature>
<dbReference type="PROSITE" id="PS50026">
    <property type="entry name" value="EGF_3"/>
    <property type="match status" value="5"/>
</dbReference>
<dbReference type="SUPFAM" id="SSF57184">
    <property type="entry name" value="Growth factor receptor domain"/>
    <property type="match status" value="2"/>
</dbReference>
<dbReference type="InterPro" id="IPR000152">
    <property type="entry name" value="EGF-type_Asp/Asn_hydroxyl_site"/>
</dbReference>
<dbReference type="EMBL" id="CALNXJ010000035">
    <property type="protein sequence ID" value="CAH3141594.1"/>
    <property type="molecule type" value="Genomic_DNA"/>
</dbReference>
<reference evidence="9 10" key="1">
    <citation type="submission" date="2022-05" db="EMBL/GenBank/DDBJ databases">
        <authorList>
            <consortium name="Genoscope - CEA"/>
            <person name="William W."/>
        </authorList>
    </citation>
    <scope>NUCLEOTIDE SEQUENCE [LARGE SCALE GENOMIC DNA]</scope>
</reference>
<evidence type="ECO:0000256" key="3">
    <source>
        <dbReference type="ARBA" id="ARBA00022737"/>
    </source>
</evidence>
<organism evidence="9 10">
    <name type="scientific">Pocillopora meandrina</name>
    <dbReference type="NCBI Taxonomy" id="46732"/>
    <lineage>
        <taxon>Eukaryota</taxon>
        <taxon>Metazoa</taxon>
        <taxon>Cnidaria</taxon>
        <taxon>Anthozoa</taxon>
        <taxon>Hexacorallia</taxon>
        <taxon>Scleractinia</taxon>
        <taxon>Astrocoeniina</taxon>
        <taxon>Pocilloporidae</taxon>
        <taxon>Pocillopora</taxon>
    </lineage>
</organism>
<evidence type="ECO:0000256" key="6">
    <source>
        <dbReference type="SAM" id="SignalP"/>
    </source>
</evidence>
<dbReference type="PANTHER" id="PTHR24050:SF28">
    <property type="entry name" value="UROMODULIN-LIKE"/>
    <property type="match status" value="1"/>
</dbReference>
<protein>
    <submittedName>
        <fullName evidence="9">Uncharacterized protein</fullName>
    </submittedName>
</protein>
<dbReference type="CDD" id="cd00054">
    <property type="entry name" value="EGF_CA"/>
    <property type="match status" value="5"/>
</dbReference>
<feature type="domain" description="EGF-like" evidence="7">
    <location>
        <begin position="166"/>
        <end position="206"/>
    </location>
</feature>
<dbReference type="InterPro" id="IPR003609">
    <property type="entry name" value="Pan_app"/>
</dbReference>
<dbReference type="Pfam" id="PF12947">
    <property type="entry name" value="EGF_3"/>
    <property type="match status" value="4"/>
</dbReference>
<dbReference type="InterPro" id="IPR057774">
    <property type="entry name" value="D8C_UMOD/GP2/OIT3-like"/>
</dbReference>
<dbReference type="InterPro" id="IPR049883">
    <property type="entry name" value="NOTCH1_EGF-like"/>
</dbReference>
<dbReference type="InterPro" id="IPR024731">
    <property type="entry name" value="NELL2-like_EGF"/>
</dbReference>
<comment type="caution">
    <text evidence="5">Lacks conserved residue(s) required for the propagation of feature annotation.</text>
</comment>
<dbReference type="Pfam" id="PF23283">
    <property type="entry name" value="D8C_UMOD"/>
    <property type="match status" value="1"/>
</dbReference>
<keyword evidence="3" id="KW-0677">Repeat</keyword>
<accession>A0AAU9X9X0</accession>
<feature type="signal peptide" evidence="6">
    <location>
        <begin position="1"/>
        <end position="22"/>
    </location>
</feature>
<sequence length="603" mass="67088">MMWISCFLILLISLDAMDLATAKDLCKTEVSVLGKALKGFVYKKVTVTAPYECDITCKGETKCQSFNYVIGEKSCELSARTKEARPENFQSDDSRFYMGRFIGRSSIAELPALSCHEIKLSEGKDTISKMYWLDPTGIGKAELLYCDMKLEGISPCYFLSISFQLDIDECKGSKNVCDDNAYCSNTVGSYNCTCKEGFTGDGHSCSDMDECKSDISDCDANANCTNTDGSYKCKCKAGYTGDGHSCSDIDECNNGSHSCDVNANCENTNGSHNCICKEGYIGNGKSCQDMNECIRNQPCDVNAICTNTEGSYVCTCHPGYTGNGLSCADIDECSEAHAVKLNKCHPNASCINTRGSYNCHCNPTYTGNGFKCKADPCYHYQSLSDATRKSSYITPQYQEVCDDQLPEERYRFVEAAGTKMPTAHVPAFRCGTSWSGWLDGAHPTVEDGNVSRTVCFSDRYSGCKAIKNISVINCGSYFIYKLFRPPDCYMRYSTNLTSTCGLSRLDKFWPKRTNLQKHHRQNFSRVKIGQNRLNKQKRDKRVNHSSYKLQEPCLVINQSLSISCKSAHYLILLFILSMLSVWQKGVDNVLAENELCVYLPILL</sequence>
<keyword evidence="10" id="KW-1185">Reference proteome</keyword>
<keyword evidence="4" id="KW-1015">Disulfide bond</keyword>
<feature type="chain" id="PRO_5044009748" evidence="6">
    <location>
        <begin position="23"/>
        <end position="603"/>
    </location>
</feature>
<dbReference type="InterPro" id="IPR018097">
    <property type="entry name" value="EGF_Ca-bd_CS"/>
</dbReference>
<dbReference type="PANTHER" id="PTHR24050">
    <property type="entry name" value="PA14 DOMAIN-CONTAINING PROTEIN"/>
    <property type="match status" value="1"/>
</dbReference>
<feature type="domain" description="EGF-like" evidence="7">
    <location>
        <begin position="329"/>
        <end position="373"/>
    </location>
</feature>
<dbReference type="AlphaFoldDB" id="A0AAU9X9X0"/>
<feature type="domain" description="Apple" evidence="8">
    <location>
        <begin position="26"/>
        <end position="102"/>
    </location>
</feature>
<gene>
    <name evidence="9" type="ORF">PMEA_00019821</name>
</gene>
<dbReference type="InterPro" id="IPR001881">
    <property type="entry name" value="EGF-like_Ca-bd_dom"/>
</dbReference>
<dbReference type="InterPro" id="IPR000742">
    <property type="entry name" value="EGF"/>
</dbReference>
<dbReference type="PROSITE" id="PS01186">
    <property type="entry name" value="EGF_2"/>
    <property type="match status" value="4"/>
</dbReference>
<dbReference type="SMART" id="SM00179">
    <property type="entry name" value="EGF_CA"/>
    <property type="match status" value="5"/>
</dbReference>
<dbReference type="FunFam" id="2.10.25.10:FF:000038">
    <property type="entry name" value="Fibrillin 2"/>
    <property type="match status" value="5"/>
</dbReference>
<feature type="domain" description="EGF-like" evidence="7">
    <location>
        <begin position="289"/>
        <end position="328"/>
    </location>
</feature>
<evidence type="ECO:0000313" key="10">
    <source>
        <dbReference type="Proteomes" id="UP001159428"/>
    </source>
</evidence>
<keyword evidence="1 5" id="KW-0245">EGF-like domain</keyword>
<name>A0AAU9X9X0_9CNID</name>
<evidence type="ECO:0000256" key="1">
    <source>
        <dbReference type="ARBA" id="ARBA00022536"/>
    </source>
</evidence>
<dbReference type="PROSITE" id="PS01187">
    <property type="entry name" value="EGF_CA"/>
    <property type="match status" value="2"/>
</dbReference>
<dbReference type="SMART" id="SM00181">
    <property type="entry name" value="EGF"/>
    <property type="match status" value="5"/>
</dbReference>
<dbReference type="PROSITE" id="PS00010">
    <property type="entry name" value="ASX_HYDROXYL"/>
    <property type="match status" value="4"/>
</dbReference>
<feature type="domain" description="EGF-like" evidence="7">
    <location>
        <begin position="248"/>
        <end position="288"/>
    </location>
</feature>
<evidence type="ECO:0000256" key="5">
    <source>
        <dbReference type="PROSITE-ProRule" id="PRU00076"/>
    </source>
</evidence>
<evidence type="ECO:0000256" key="2">
    <source>
        <dbReference type="ARBA" id="ARBA00022729"/>
    </source>
</evidence>
<dbReference type="Gene3D" id="2.10.25.10">
    <property type="entry name" value="Laminin"/>
    <property type="match status" value="5"/>
</dbReference>
<evidence type="ECO:0000259" key="7">
    <source>
        <dbReference type="PROSITE" id="PS50026"/>
    </source>
</evidence>
<evidence type="ECO:0000313" key="9">
    <source>
        <dbReference type="EMBL" id="CAH3141594.1"/>
    </source>
</evidence>
<dbReference type="InterPro" id="IPR052235">
    <property type="entry name" value="Nephronectin_domain"/>
</dbReference>
<proteinExistence type="predicted"/>
<dbReference type="PROSITE" id="PS50948">
    <property type="entry name" value="PAN"/>
    <property type="match status" value="1"/>
</dbReference>